<dbReference type="FunFam" id="3.40.50.300:FF:000692">
    <property type="entry name" value="Guanine nucleotide-binding protein subunit alpha"/>
    <property type="match status" value="1"/>
</dbReference>
<keyword evidence="2 5" id="KW-0547">Nucleotide-binding</keyword>
<dbReference type="AlphaFoldDB" id="A0A2P6SKH3"/>
<dbReference type="InterPro" id="IPR027417">
    <property type="entry name" value="P-loop_NTPase"/>
</dbReference>
<proteinExistence type="predicted"/>
<dbReference type="STRING" id="74649.A0A2P6SKH3"/>
<dbReference type="SMART" id="SM00275">
    <property type="entry name" value="G_alpha"/>
    <property type="match status" value="1"/>
</dbReference>
<keyword evidence="8" id="KW-1185">Reference proteome</keyword>
<dbReference type="EMBL" id="PDCK01000039">
    <property type="protein sequence ID" value="PRQ59175.1"/>
    <property type="molecule type" value="Genomic_DNA"/>
</dbReference>
<sequence>MLSAPLCLVLLNPQIQNAFLNCSRKFFFSLFQAVHILRVNYEPTERDILYAEGDTSANGLAGVDFSFPQSEFGYENNTTDQHDSLLRYQLIRVGEGLGESCQWLETFRDAGLVIFCLSLSDYDQFSADGNSSITNKMLQSRAVFESIVTHPSFEKMNCLLLLSKFDLFVKKIARVPLTQCDWFDDFKPLLSYALGQPAYEYVAVKFKRLYSSLTDKKLYVSLVEDFEPDSVIGALKYSTEIYFKMGQFDRQLLFVNSRLFHLFIDDIRPAPSV</sequence>
<evidence type="ECO:0000313" key="8">
    <source>
        <dbReference type="Proteomes" id="UP000238479"/>
    </source>
</evidence>
<accession>A0A2P6SKH3</accession>
<dbReference type="GO" id="GO:0001664">
    <property type="term" value="F:G protein-coupled receptor binding"/>
    <property type="evidence" value="ECO:0007669"/>
    <property type="project" value="TreeGrafter"/>
</dbReference>
<dbReference type="OMA" id="TICEYQL"/>
<evidence type="ECO:0000256" key="3">
    <source>
        <dbReference type="ARBA" id="ARBA00023134"/>
    </source>
</evidence>
<dbReference type="SUPFAM" id="SSF52540">
    <property type="entry name" value="P-loop containing nucleoside triphosphate hydrolases"/>
    <property type="match status" value="1"/>
</dbReference>
<gene>
    <name evidence="7" type="ORF">RchiOBHm_Chr1g0367281</name>
</gene>
<dbReference type="Gramene" id="PRQ59175">
    <property type="protein sequence ID" value="PRQ59175"/>
    <property type="gene ID" value="RchiOBHm_Chr1g0367281"/>
</dbReference>
<dbReference type="PROSITE" id="PS51882">
    <property type="entry name" value="G_ALPHA"/>
    <property type="match status" value="1"/>
</dbReference>
<evidence type="ECO:0000256" key="4">
    <source>
        <dbReference type="ARBA" id="ARBA00023224"/>
    </source>
</evidence>
<dbReference type="GO" id="GO:0005834">
    <property type="term" value="C:heterotrimeric G-protein complex"/>
    <property type="evidence" value="ECO:0007669"/>
    <property type="project" value="TreeGrafter"/>
</dbReference>
<feature type="binding site" evidence="5">
    <location>
        <begin position="49"/>
        <end position="55"/>
    </location>
    <ligand>
        <name>GTP</name>
        <dbReference type="ChEBI" id="CHEBI:37565"/>
    </ligand>
</feature>
<organism evidence="7 8">
    <name type="scientific">Rosa chinensis</name>
    <name type="common">China rose</name>
    <dbReference type="NCBI Taxonomy" id="74649"/>
    <lineage>
        <taxon>Eukaryota</taxon>
        <taxon>Viridiplantae</taxon>
        <taxon>Streptophyta</taxon>
        <taxon>Embryophyta</taxon>
        <taxon>Tracheophyta</taxon>
        <taxon>Spermatophyta</taxon>
        <taxon>Magnoliopsida</taxon>
        <taxon>eudicotyledons</taxon>
        <taxon>Gunneridae</taxon>
        <taxon>Pentapetalae</taxon>
        <taxon>rosids</taxon>
        <taxon>fabids</taxon>
        <taxon>Rosales</taxon>
        <taxon>Rosaceae</taxon>
        <taxon>Rosoideae</taxon>
        <taxon>Rosoideae incertae sedis</taxon>
        <taxon>Rosa</taxon>
    </lineage>
</organism>
<keyword evidence="6" id="KW-0460">Magnesium</keyword>
<dbReference type="GO" id="GO:0031683">
    <property type="term" value="F:G-protein beta/gamma-subunit complex binding"/>
    <property type="evidence" value="ECO:0007669"/>
    <property type="project" value="InterPro"/>
</dbReference>
<dbReference type="PRINTS" id="PR00318">
    <property type="entry name" value="GPROTEINA"/>
</dbReference>
<dbReference type="GO" id="GO:0003924">
    <property type="term" value="F:GTPase activity"/>
    <property type="evidence" value="ECO:0007669"/>
    <property type="project" value="InterPro"/>
</dbReference>
<evidence type="ECO:0000313" key="7">
    <source>
        <dbReference type="EMBL" id="PRQ59175.1"/>
    </source>
</evidence>
<evidence type="ECO:0000256" key="6">
    <source>
        <dbReference type="PIRSR" id="PIRSR601019-2"/>
    </source>
</evidence>
<dbReference type="GO" id="GO:0005525">
    <property type="term" value="F:GTP binding"/>
    <property type="evidence" value="ECO:0007669"/>
    <property type="project" value="UniProtKB-KW"/>
</dbReference>
<reference evidence="7 8" key="1">
    <citation type="journal article" date="2018" name="Nat. Genet.">
        <title>The Rosa genome provides new insights in the design of modern roses.</title>
        <authorList>
            <person name="Bendahmane M."/>
        </authorList>
    </citation>
    <scope>NUCLEOTIDE SEQUENCE [LARGE SCALE GENOMIC DNA]</scope>
    <source>
        <strain evidence="8">cv. Old Blush</strain>
    </source>
</reference>
<keyword evidence="3 5" id="KW-0342">GTP-binding</keyword>
<protein>
    <submittedName>
        <fullName evidence="7">Putative guanine nucleotide binding protein (G-protein), alpha subunit</fullName>
    </submittedName>
</protein>
<dbReference type="GO" id="GO:0046872">
    <property type="term" value="F:metal ion binding"/>
    <property type="evidence" value="ECO:0007669"/>
    <property type="project" value="UniProtKB-KW"/>
</dbReference>
<dbReference type="PANTHER" id="PTHR10218:SF222">
    <property type="entry name" value="EXTRA-LARGE GUANINE NUCLEOTIDE-BINDING PROTEIN 1"/>
    <property type="match status" value="1"/>
</dbReference>
<dbReference type="GO" id="GO:0007188">
    <property type="term" value="P:adenylate cyclase-modulating G protein-coupled receptor signaling pathway"/>
    <property type="evidence" value="ECO:0007669"/>
    <property type="project" value="TreeGrafter"/>
</dbReference>
<feature type="binding site" evidence="6">
    <location>
        <position position="55"/>
    </location>
    <ligand>
        <name>Mg(2+)</name>
        <dbReference type="ChEBI" id="CHEBI:18420"/>
    </ligand>
</feature>
<evidence type="ECO:0000256" key="2">
    <source>
        <dbReference type="ARBA" id="ARBA00022741"/>
    </source>
</evidence>
<keyword evidence="1 6" id="KW-0479">Metal-binding</keyword>
<dbReference type="Proteomes" id="UP000238479">
    <property type="component" value="Chromosome 1"/>
</dbReference>
<dbReference type="Gene3D" id="3.40.50.300">
    <property type="entry name" value="P-loop containing nucleotide triphosphate hydrolases"/>
    <property type="match status" value="1"/>
</dbReference>
<dbReference type="GO" id="GO:0005737">
    <property type="term" value="C:cytoplasm"/>
    <property type="evidence" value="ECO:0007669"/>
    <property type="project" value="TreeGrafter"/>
</dbReference>
<dbReference type="PANTHER" id="PTHR10218">
    <property type="entry name" value="GTP-BINDING PROTEIN ALPHA SUBUNIT"/>
    <property type="match status" value="1"/>
</dbReference>
<keyword evidence="4" id="KW-0807">Transducer</keyword>
<comment type="caution">
    <text evidence="7">The sequence shown here is derived from an EMBL/GenBank/DDBJ whole genome shotgun (WGS) entry which is preliminary data.</text>
</comment>
<evidence type="ECO:0000256" key="5">
    <source>
        <dbReference type="PIRSR" id="PIRSR601019-1"/>
    </source>
</evidence>
<dbReference type="InterPro" id="IPR001019">
    <property type="entry name" value="Gprotein_alpha_su"/>
</dbReference>
<dbReference type="Pfam" id="PF00503">
    <property type="entry name" value="G-alpha"/>
    <property type="match status" value="1"/>
</dbReference>
<name>A0A2P6SKH3_ROSCH</name>
<evidence type="ECO:0000256" key="1">
    <source>
        <dbReference type="ARBA" id="ARBA00022723"/>
    </source>
</evidence>